<accession>A0A0J8V6N9</accession>
<keyword evidence="1" id="KW-0472">Membrane</keyword>
<dbReference type="RefSeq" id="WP_048901091.1">
    <property type="nucleotide sequence ID" value="NZ_AP024853.1"/>
</dbReference>
<gene>
    <name evidence="2" type="ORF">C9I94_24455</name>
</gene>
<keyword evidence="1" id="KW-1133">Transmembrane helix</keyword>
<evidence type="ECO:0000313" key="3">
    <source>
        <dbReference type="Proteomes" id="UP000240481"/>
    </source>
</evidence>
<reference evidence="2 3" key="1">
    <citation type="submission" date="2018-01" db="EMBL/GenBank/DDBJ databases">
        <title>Whole genome sequencing of Histamine producing bacteria.</title>
        <authorList>
            <person name="Butler K."/>
        </authorList>
    </citation>
    <scope>NUCLEOTIDE SEQUENCE [LARGE SCALE GENOMIC DNA]</scope>
    <source>
        <strain evidence="2 3">DSM 24669</strain>
    </source>
</reference>
<sequence length="185" mass="20881">MFKLGTTIAITLILLIFSIYEIFLDAPFLALTFFFTAILTPWTIFAGLESIFKSEFTKMMVILITFSSIAHAFDSNNLTKPGYIKDNVELFSKSLRIKNCPYDAQHDDKKRLAFNKLKKVLVTTCGMQNYADLTLLTSDLVKARYLDPATGALDSIYNELTKKDIVTCKDVARQLEVLCPGQLNL</sequence>
<evidence type="ECO:0000256" key="1">
    <source>
        <dbReference type="SAM" id="Phobius"/>
    </source>
</evidence>
<protein>
    <submittedName>
        <fullName evidence="2">Uncharacterized protein</fullName>
    </submittedName>
</protein>
<evidence type="ECO:0000313" key="2">
    <source>
        <dbReference type="EMBL" id="PSW18659.1"/>
    </source>
</evidence>
<dbReference type="Proteomes" id="UP000240481">
    <property type="component" value="Unassembled WGS sequence"/>
</dbReference>
<comment type="caution">
    <text evidence="2">The sequence shown here is derived from an EMBL/GenBank/DDBJ whole genome shotgun (WGS) entry which is preliminary data.</text>
</comment>
<keyword evidence="3" id="KW-1185">Reference proteome</keyword>
<dbReference type="OrthoDB" id="7069133at2"/>
<dbReference type="EMBL" id="PYLZ01000026">
    <property type="protein sequence ID" value="PSW18659.1"/>
    <property type="molecule type" value="Genomic_DNA"/>
</dbReference>
<name>A0A0J8V6N9_9GAMM</name>
<keyword evidence="1" id="KW-0812">Transmembrane</keyword>
<feature type="transmembrane region" description="Helical" evidence="1">
    <location>
        <begin position="28"/>
        <end position="52"/>
    </location>
</feature>
<dbReference type="AlphaFoldDB" id="A0A0J8V6N9"/>
<proteinExistence type="predicted"/>
<organism evidence="2 3">
    <name type="scientific">Photobacterium swingsii</name>
    <dbReference type="NCBI Taxonomy" id="680026"/>
    <lineage>
        <taxon>Bacteria</taxon>
        <taxon>Pseudomonadati</taxon>
        <taxon>Pseudomonadota</taxon>
        <taxon>Gammaproteobacteria</taxon>
        <taxon>Vibrionales</taxon>
        <taxon>Vibrionaceae</taxon>
        <taxon>Photobacterium</taxon>
    </lineage>
</organism>